<organism evidence="3 4">
    <name type="scientific">Escallonia herrerae</name>
    <dbReference type="NCBI Taxonomy" id="1293975"/>
    <lineage>
        <taxon>Eukaryota</taxon>
        <taxon>Viridiplantae</taxon>
        <taxon>Streptophyta</taxon>
        <taxon>Embryophyta</taxon>
        <taxon>Tracheophyta</taxon>
        <taxon>Spermatophyta</taxon>
        <taxon>Magnoliopsida</taxon>
        <taxon>eudicotyledons</taxon>
        <taxon>Gunneridae</taxon>
        <taxon>Pentapetalae</taxon>
        <taxon>asterids</taxon>
        <taxon>campanulids</taxon>
        <taxon>Escalloniales</taxon>
        <taxon>Escalloniaceae</taxon>
        <taxon>Escallonia</taxon>
    </lineage>
</organism>
<keyword evidence="2" id="KW-0732">Signal</keyword>
<evidence type="ECO:0000256" key="1">
    <source>
        <dbReference type="ARBA" id="ARBA00022737"/>
    </source>
</evidence>
<dbReference type="PANTHER" id="PTHR47926:SF525">
    <property type="entry name" value="EMB2261"/>
    <property type="match status" value="1"/>
</dbReference>
<dbReference type="PANTHER" id="PTHR47926">
    <property type="entry name" value="PENTATRICOPEPTIDE REPEAT-CONTAINING PROTEIN"/>
    <property type="match status" value="1"/>
</dbReference>
<evidence type="ECO:0000313" key="4">
    <source>
        <dbReference type="Proteomes" id="UP001188597"/>
    </source>
</evidence>
<gene>
    <name evidence="3" type="ORF">RJ639_018456</name>
</gene>
<keyword evidence="1" id="KW-0677">Repeat</keyword>
<sequence length="177" mass="19766">MKLPIVGVLLVAITRITKVSRLGLVGCDGRESIGGGYGIECFSCCEVRSRLAAVRHGKKVHCQYLTFKKMPVRNMISWNSMISGFAQNGMEKGHAEQIEEAEDLTCKAALPNACTTSTNFIVAECIAVKMMELDPDYYLSYILLANVYRTVGRWDDAVNIRKLMEERRVKKKLPGKS</sequence>
<dbReference type="Gene3D" id="1.25.40.10">
    <property type="entry name" value="Tetratricopeptide repeat domain"/>
    <property type="match status" value="1"/>
</dbReference>
<proteinExistence type="predicted"/>
<feature type="signal peptide" evidence="2">
    <location>
        <begin position="1"/>
        <end position="19"/>
    </location>
</feature>
<name>A0AA88V7V4_9ASTE</name>
<dbReference type="Pfam" id="PF01535">
    <property type="entry name" value="PPR"/>
    <property type="match status" value="1"/>
</dbReference>
<evidence type="ECO:0000313" key="3">
    <source>
        <dbReference type="EMBL" id="KAK3003686.1"/>
    </source>
</evidence>
<evidence type="ECO:0000256" key="2">
    <source>
        <dbReference type="SAM" id="SignalP"/>
    </source>
</evidence>
<dbReference type="EMBL" id="JAVXUP010002379">
    <property type="protein sequence ID" value="KAK3003686.1"/>
    <property type="molecule type" value="Genomic_DNA"/>
</dbReference>
<dbReference type="GO" id="GO:0009451">
    <property type="term" value="P:RNA modification"/>
    <property type="evidence" value="ECO:0007669"/>
    <property type="project" value="InterPro"/>
</dbReference>
<comment type="caution">
    <text evidence="3">The sequence shown here is derived from an EMBL/GenBank/DDBJ whole genome shotgun (WGS) entry which is preliminary data.</text>
</comment>
<keyword evidence="4" id="KW-1185">Reference proteome</keyword>
<dbReference type="GO" id="GO:0003723">
    <property type="term" value="F:RNA binding"/>
    <property type="evidence" value="ECO:0007669"/>
    <property type="project" value="InterPro"/>
</dbReference>
<feature type="chain" id="PRO_5041742215" description="Pentatricopeptide repeat-containing protein" evidence="2">
    <location>
        <begin position="20"/>
        <end position="177"/>
    </location>
</feature>
<dbReference type="Proteomes" id="UP001188597">
    <property type="component" value="Unassembled WGS sequence"/>
</dbReference>
<protein>
    <recommendedName>
        <fullName evidence="5">Pentatricopeptide repeat-containing protein</fullName>
    </recommendedName>
</protein>
<reference evidence="3" key="1">
    <citation type="submission" date="2022-12" db="EMBL/GenBank/DDBJ databases">
        <title>Draft genome assemblies for two species of Escallonia (Escalloniales).</title>
        <authorList>
            <person name="Chanderbali A."/>
            <person name="Dervinis C."/>
            <person name="Anghel I."/>
            <person name="Soltis D."/>
            <person name="Soltis P."/>
            <person name="Zapata F."/>
        </authorList>
    </citation>
    <scope>NUCLEOTIDE SEQUENCE</scope>
    <source>
        <strain evidence="3">UCBG64.0493</strain>
        <tissue evidence="3">Leaf</tissue>
    </source>
</reference>
<dbReference type="AlphaFoldDB" id="A0AA88V7V4"/>
<dbReference type="Pfam" id="PF20431">
    <property type="entry name" value="E_motif"/>
    <property type="match status" value="1"/>
</dbReference>
<dbReference type="InterPro" id="IPR002885">
    <property type="entry name" value="PPR_rpt"/>
</dbReference>
<dbReference type="InterPro" id="IPR046960">
    <property type="entry name" value="PPR_At4g14850-like_plant"/>
</dbReference>
<dbReference type="InterPro" id="IPR011990">
    <property type="entry name" value="TPR-like_helical_dom_sf"/>
</dbReference>
<accession>A0AA88V7V4</accession>
<dbReference type="InterPro" id="IPR046848">
    <property type="entry name" value="E_motif"/>
</dbReference>
<evidence type="ECO:0008006" key="5">
    <source>
        <dbReference type="Google" id="ProtNLM"/>
    </source>
</evidence>